<proteinExistence type="predicted"/>
<dbReference type="EMBL" id="JPIU01000038">
    <property type="protein sequence ID" value="KIO44762.1"/>
    <property type="molecule type" value="Genomic_DNA"/>
</dbReference>
<organism evidence="2 4">
    <name type="scientific">Sanguibacteroides justesenii</name>
    <dbReference type="NCBI Taxonomy" id="1547597"/>
    <lineage>
        <taxon>Bacteria</taxon>
        <taxon>Pseudomonadati</taxon>
        <taxon>Bacteroidota</taxon>
        <taxon>Bacteroidia</taxon>
        <taxon>Bacteroidales</taxon>
        <taxon>Porphyromonadaceae</taxon>
        <taxon>Sanguibacteroides</taxon>
    </lineage>
</organism>
<dbReference type="OrthoDB" id="1466422at2"/>
<gene>
    <name evidence="2" type="ORF">BA92_06975</name>
    <name evidence="1" type="ORF">IE90_12575</name>
</gene>
<dbReference type="Proteomes" id="UP000031937">
    <property type="component" value="Unassembled WGS sequence"/>
</dbReference>
<dbReference type="RefSeq" id="WP_041504175.1">
    <property type="nucleotide sequence ID" value="NZ_JPIT01000032.1"/>
</dbReference>
<name>A0A0C3NF42_9PORP</name>
<protein>
    <submittedName>
        <fullName evidence="2">Uncharacterized protein</fullName>
    </submittedName>
</protein>
<evidence type="ECO:0000313" key="4">
    <source>
        <dbReference type="Proteomes" id="UP000031980"/>
    </source>
</evidence>
<accession>A0A0C3NF42</accession>
<keyword evidence="4" id="KW-1185">Reference proteome</keyword>
<evidence type="ECO:0000313" key="1">
    <source>
        <dbReference type="EMBL" id="KIO43047.1"/>
    </source>
</evidence>
<evidence type="ECO:0000313" key="2">
    <source>
        <dbReference type="EMBL" id="KIO44762.1"/>
    </source>
</evidence>
<dbReference type="Proteomes" id="UP000031980">
    <property type="component" value="Unassembled WGS sequence"/>
</dbReference>
<dbReference type="EMBL" id="JPIT01000032">
    <property type="protein sequence ID" value="KIO43047.1"/>
    <property type="molecule type" value="Genomic_DNA"/>
</dbReference>
<sequence>MKKIIIQVILALVAIFLAYKCYESVNNPLEFQKLKDQRYSRIIQRLKDIRTAQESYKNLYGRYTGSFDTLIYFVKHDSLKTVRAIGELTDDQLEAGITEQEALKKGLIIRDTIRVAALQELFGENYPIDDIRYVPFTNRKYEFSLKADIIPTEAGVDVPVFEASTSNMTIFDDKMEDFRDAVLEENGERIRLHKYPGLKVGSVKEANNNVGNWE</sequence>
<reference evidence="1 3" key="2">
    <citation type="submission" date="2014-07" db="EMBL/GenBank/DDBJ databases">
        <title>Porphyromonadaceae bacterium OUH 334697 = ATCC BAA-2682 = DSM 28341 draft genome.</title>
        <authorList>
            <person name="Sydenham T.V."/>
            <person name="Hasman H."/>
            <person name="Justesen U.S."/>
        </authorList>
    </citation>
    <scope>NUCLEOTIDE SEQUENCE [LARGE SCALE GENOMIC DNA]</scope>
    <source>
        <strain evidence="1 3">OUH 334697</strain>
    </source>
</reference>
<reference evidence="2 4" key="1">
    <citation type="submission" date="2014-07" db="EMBL/GenBank/DDBJ databases">
        <title>Porphyromonadaceae bacterium OUH 308042 = ATCC BAA-2681 = DSM 28342 draft genome.</title>
        <authorList>
            <person name="Sydenham T.V."/>
            <person name="Hasman H."/>
            <person name="Justensen U.S."/>
        </authorList>
    </citation>
    <scope>NUCLEOTIDE SEQUENCE [LARGE SCALE GENOMIC DNA]</scope>
    <source>
        <strain evidence="2 4">OUH 308042</strain>
    </source>
</reference>
<dbReference type="AlphaFoldDB" id="A0A0C3NF42"/>
<comment type="caution">
    <text evidence="2">The sequence shown here is derived from an EMBL/GenBank/DDBJ whole genome shotgun (WGS) entry which is preliminary data.</text>
</comment>
<evidence type="ECO:0000313" key="3">
    <source>
        <dbReference type="Proteomes" id="UP000031937"/>
    </source>
</evidence>